<evidence type="ECO:0000313" key="8">
    <source>
        <dbReference type="Proteomes" id="UP000240653"/>
    </source>
</evidence>
<comment type="similarity">
    <text evidence="2 4">Belongs to the bacterial solute-binding protein 3 family.</text>
</comment>
<gene>
    <name evidence="7" type="ORF">C7I85_18785</name>
</gene>
<keyword evidence="8" id="KW-1185">Reference proteome</keyword>
<dbReference type="GO" id="GO:0030313">
    <property type="term" value="C:cell envelope"/>
    <property type="evidence" value="ECO:0007669"/>
    <property type="project" value="UniProtKB-SubCell"/>
</dbReference>
<evidence type="ECO:0000256" key="2">
    <source>
        <dbReference type="ARBA" id="ARBA00010333"/>
    </source>
</evidence>
<evidence type="ECO:0000256" key="3">
    <source>
        <dbReference type="ARBA" id="ARBA00022729"/>
    </source>
</evidence>
<dbReference type="SUPFAM" id="SSF53850">
    <property type="entry name" value="Periplasmic binding protein-like II"/>
    <property type="match status" value="1"/>
</dbReference>
<evidence type="ECO:0000259" key="6">
    <source>
        <dbReference type="SMART" id="SM00062"/>
    </source>
</evidence>
<protein>
    <submittedName>
        <fullName evidence="7">Basic amino acid ABC transporter substrate-binding protein</fullName>
    </submittedName>
</protein>
<evidence type="ECO:0000313" key="7">
    <source>
        <dbReference type="EMBL" id="PSJ58992.1"/>
    </source>
</evidence>
<dbReference type="Proteomes" id="UP000240653">
    <property type="component" value="Unassembled WGS sequence"/>
</dbReference>
<dbReference type="EMBL" id="PXYL01000009">
    <property type="protein sequence ID" value="PSJ58992.1"/>
    <property type="molecule type" value="Genomic_DNA"/>
</dbReference>
<dbReference type="PANTHER" id="PTHR35936">
    <property type="entry name" value="MEMBRANE-BOUND LYTIC MUREIN TRANSGLYCOSYLASE F"/>
    <property type="match status" value="1"/>
</dbReference>
<name>A0A2P7S928_9HYPH</name>
<evidence type="ECO:0000256" key="4">
    <source>
        <dbReference type="RuleBase" id="RU003744"/>
    </source>
</evidence>
<dbReference type="InterPro" id="IPR018313">
    <property type="entry name" value="SBP_3_CS"/>
</dbReference>
<dbReference type="RefSeq" id="WP_106725526.1">
    <property type="nucleotide sequence ID" value="NZ_PXYL01000009.1"/>
</dbReference>
<accession>A0A2P7S928</accession>
<dbReference type="Pfam" id="PF00497">
    <property type="entry name" value="SBP_bac_3"/>
    <property type="match status" value="1"/>
</dbReference>
<dbReference type="InterPro" id="IPR001638">
    <property type="entry name" value="Solute-binding_3/MltF_N"/>
</dbReference>
<dbReference type="PROSITE" id="PS01039">
    <property type="entry name" value="SBP_BACTERIAL_3"/>
    <property type="match status" value="1"/>
</dbReference>
<dbReference type="PANTHER" id="PTHR35936:SF17">
    <property type="entry name" value="ARGININE-BINDING EXTRACELLULAR PROTEIN ARTP"/>
    <property type="match status" value="1"/>
</dbReference>
<dbReference type="OrthoDB" id="5419093at2"/>
<feature type="domain" description="Solute-binding protein family 3/N-terminal" evidence="6">
    <location>
        <begin position="27"/>
        <end position="248"/>
    </location>
</feature>
<comment type="subcellular location">
    <subcellularLocation>
        <location evidence="1">Cell envelope</location>
    </subcellularLocation>
</comment>
<feature type="signal peptide" evidence="5">
    <location>
        <begin position="1"/>
        <end position="20"/>
    </location>
</feature>
<feature type="chain" id="PRO_5015126182" evidence="5">
    <location>
        <begin position="21"/>
        <end position="248"/>
    </location>
</feature>
<organism evidence="7 8">
    <name type="scientific">Pseudaminobacter soli</name>
    <name type="common">ex Li et al. 2025</name>
    <dbReference type="NCBI Taxonomy" id="1295366"/>
    <lineage>
        <taxon>Bacteria</taxon>
        <taxon>Pseudomonadati</taxon>
        <taxon>Pseudomonadota</taxon>
        <taxon>Alphaproteobacteria</taxon>
        <taxon>Hyphomicrobiales</taxon>
        <taxon>Phyllobacteriaceae</taxon>
        <taxon>Pseudaminobacter</taxon>
    </lineage>
</organism>
<evidence type="ECO:0000256" key="5">
    <source>
        <dbReference type="SAM" id="SignalP"/>
    </source>
</evidence>
<reference evidence="7 8" key="1">
    <citation type="submission" date="2018-03" db="EMBL/GenBank/DDBJ databases">
        <title>The draft genome of Mesorhizobium soli JCM 19897.</title>
        <authorList>
            <person name="Li L."/>
            <person name="Liu L."/>
            <person name="Liang L."/>
            <person name="Wang T."/>
            <person name="Zhang X."/>
        </authorList>
    </citation>
    <scope>NUCLEOTIDE SEQUENCE [LARGE SCALE GENOMIC DNA]</scope>
    <source>
        <strain evidence="7 8">JCM 19897</strain>
    </source>
</reference>
<keyword evidence="3 5" id="KW-0732">Signal</keyword>
<evidence type="ECO:0000256" key="1">
    <source>
        <dbReference type="ARBA" id="ARBA00004196"/>
    </source>
</evidence>
<dbReference type="Gene3D" id="3.40.190.10">
    <property type="entry name" value="Periplasmic binding protein-like II"/>
    <property type="match status" value="2"/>
</dbReference>
<dbReference type="AlphaFoldDB" id="A0A2P7S928"/>
<proteinExistence type="inferred from homology"/>
<dbReference type="SMART" id="SM00062">
    <property type="entry name" value="PBPb"/>
    <property type="match status" value="1"/>
</dbReference>
<sequence length="248" mass="26296">MKKIIFGLALALLAASQAHAADLDGKMLRVGSDTTSPPMESVDTATGQIVGFDVDVVNAICAKINCNAEFVTTGWDGIFAALNQGNFDLVASGVSITVERKKAMDFSEPYIINSQAILTRVEDEGLTPDDFKSKGKKLSAQANTTDAQVAESIVGKDNVIAYDSFSASVIALKNKDVDGVVINGANAAAYEKEFAGELVVPIRDLQSDPLGLVFRTGDENVVAFNEGLKAIKADGTLDALINKYWSVK</sequence>
<comment type="caution">
    <text evidence="7">The sequence shown here is derived from an EMBL/GenBank/DDBJ whole genome shotgun (WGS) entry which is preliminary data.</text>
</comment>